<dbReference type="GO" id="GO:0031297">
    <property type="term" value="P:replication fork processing"/>
    <property type="evidence" value="ECO:0007669"/>
    <property type="project" value="TreeGrafter"/>
</dbReference>
<dbReference type="GO" id="GO:0005634">
    <property type="term" value="C:nucleus"/>
    <property type="evidence" value="ECO:0007669"/>
    <property type="project" value="TreeGrafter"/>
</dbReference>
<accession>A0AAD3H3H1</accession>
<dbReference type="GO" id="GO:0009411">
    <property type="term" value="P:response to UV"/>
    <property type="evidence" value="ECO:0007669"/>
    <property type="project" value="TreeGrafter"/>
</dbReference>
<name>A0AAD3H3H1_9STRA</name>
<dbReference type="AlphaFoldDB" id="A0AAD3H3H1"/>
<feature type="compositionally biased region" description="Basic and acidic residues" evidence="5">
    <location>
        <begin position="1"/>
        <end position="19"/>
    </location>
</feature>
<dbReference type="InterPro" id="IPR044917">
    <property type="entry name" value="PRIMPOL"/>
</dbReference>
<comment type="catalytic activity">
    <reaction evidence="2">
        <text>ssDNA + n NTP = ssDNA/pppN(pN)n-1 hybrid + (n-1) diphosphate.</text>
        <dbReference type="EC" id="2.7.7.102"/>
    </reaction>
</comment>
<dbReference type="PANTHER" id="PTHR31399">
    <property type="entry name" value="DNA-DIRECTED PRIMASE / POLYMERASE PROTEIN"/>
    <property type="match status" value="1"/>
</dbReference>
<dbReference type="GO" id="GO:0042276">
    <property type="term" value="P:error-prone translesion synthesis"/>
    <property type="evidence" value="ECO:0007669"/>
    <property type="project" value="InterPro"/>
</dbReference>
<gene>
    <name evidence="6" type="ORF">CTEN210_05020</name>
</gene>
<dbReference type="EC" id="2.7.7.102" evidence="3"/>
<protein>
    <recommendedName>
        <fullName evidence="1">DNA-directed primase/polymerase protein</fullName>
        <ecNumber evidence="3">2.7.7.102</ecNumber>
    </recommendedName>
</protein>
<evidence type="ECO:0000313" key="7">
    <source>
        <dbReference type="Proteomes" id="UP001054902"/>
    </source>
</evidence>
<evidence type="ECO:0000256" key="2">
    <source>
        <dbReference type="ARBA" id="ARBA00044677"/>
    </source>
</evidence>
<dbReference type="Pfam" id="PF03121">
    <property type="entry name" value="Herpes_UL52"/>
    <property type="match status" value="1"/>
</dbReference>
<comment type="caution">
    <text evidence="6">The sequence shown here is derived from an EMBL/GenBank/DDBJ whole genome shotgun (WGS) entry which is preliminary data.</text>
</comment>
<evidence type="ECO:0000256" key="3">
    <source>
        <dbReference type="ARBA" id="ARBA00044768"/>
    </source>
</evidence>
<feature type="region of interest" description="Disordered" evidence="5">
    <location>
        <begin position="1"/>
        <end position="31"/>
    </location>
</feature>
<comment type="catalytic activity">
    <reaction evidence="4">
        <text>DNA(n) + a 2'-deoxyribonucleoside 5'-triphosphate = DNA(n+1) + diphosphate</text>
        <dbReference type="Rhea" id="RHEA:22508"/>
        <dbReference type="Rhea" id="RHEA-COMP:17339"/>
        <dbReference type="Rhea" id="RHEA-COMP:17340"/>
        <dbReference type="ChEBI" id="CHEBI:33019"/>
        <dbReference type="ChEBI" id="CHEBI:61560"/>
        <dbReference type="ChEBI" id="CHEBI:173112"/>
        <dbReference type="EC" id="2.7.7.7"/>
    </reaction>
    <physiologicalReaction direction="left-to-right" evidence="4">
        <dbReference type="Rhea" id="RHEA:22509"/>
    </physiologicalReaction>
</comment>
<dbReference type="Proteomes" id="UP001054902">
    <property type="component" value="Unassembled WGS sequence"/>
</dbReference>
<evidence type="ECO:0000256" key="4">
    <source>
        <dbReference type="ARBA" id="ARBA00047303"/>
    </source>
</evidence>
<dbReference type="GO" id="GO:0005759">
    <property type="term" value="C:mitochondrial matrix"/>
    <property type="evidence" value="ECO:0007669"/>
    <property type="project" value="TreeGrafter"/>
</dbReference>
<proteinExistence type="predicted"/>
<organism evidence="6 7">
    <name type="scientific">Chaetoceros tenuissimus</name>
    <dbReference type="NCBI Taxonomy" id="426638"/>
    <lineage>
        <taxon>Eukaryota</taxon>
        <taxon>Sar</taxon>
        <taxon>Stramenopiles</taxon>
        <taxon>Ochrophyta</taxon>
        <taxon>Bacillariophyta</taxon>
        <taxon>Coscinodiscophyceae</taxon>
        <taxon>Chaetocerotophycidae</taxon>
        <taxon>Chaetocerotales</taxon>
        <taxon>Chaetocerotaceae</taxon>
        <taxon>Chaetoceros</taxon>
    </lineage>
</organism>
<feature type="region of interest" description="Disordered" evidence="5">
    <location>
        <begin position="321"/>
        <end position="344"/>
    </location>
</feature>
<dbReference type="GO" id="GO:0003682">
    <property type="term" value="F:chromatin binding"/>
    <property type="evidence" value="ECO:0007669"/>
    <property type="project" value="TreeGrafter"/>
</dbReference>
<dbReference type="PANTHER" id="PTHR31399:SF0">
    <property type="entry name" value="DNA-DIRECTED PRIMASE_POLYMERASE PROTEIN"/>
    <property type="match status" value="1"/>
</dbReference>
<keyword evidence="7" id="KW-1185">Reference proteome</keyword>
<reference evidence="6 7" key="1">
    <citation type="journal article" date="2021" name="Sci. Rep.">
        <title>The genome of the diatom Chaetoceros tenuissimus carries an ancient integrated fragment of an extant virus.</title>
        <authorList>
            <person name="Hongo Y."/>
            <person name="Kimura K."/>
            <person name="Takaki Y."/>
            <person name="Yoshida Y."/>
            <person name="Baba S."/>
            <person name="Kobayashi G."/>
            <person name="Nagasaki K."/>
            <person name="Hano T."/>
            <person name="Tomaru Y."/>
        </authorList>
    </citation>
    <scope>NUCLEOTIDE SEQUENCE [LARGE SCALE GENOMIC DNA]</scope>
    <source>
        <strain evidence="6 7">NIES-3715</strain>
    </source>
</reference>
<feature type="compositionally biased region" description="Basic and acidic residues" evidence="5">
    <location>
        <begin position="328"/>
        <end position="341"/>
    </location>
</feature>
<evidence type="ECO:0000256" key="5">
    <source>
        <dbReference type="SAM" id="MobiDB-lite"/>
    </source>
</evidence>
<evidence type="ECO:0000313" key="6">
    <source>
        <dbReference type="EMBL" id="GFH48544.1"/>
    </source>
</evidence>
<dbReference type="GO" id="GO:0006264">
    <property type="term" value="P:mitochondrial DNA replication"/>
    <property type="evidence" value="ECO:0007669"/>
    <property type="project" value="TreeGrafter"/>
</dbReference>
<sequence>MDDFVRPSERSNWRDDEKKSVKKQRSSGISAKSFHAAKETYMDGPTSKAFEKQTDDDVKNITAERSLSMKRTKQMIQEARKLVKSHEKSIMNSSLRTQFQSFCYVSYYQQFPIQEPAFKALDELLTSSLQSNWHSKNGISEDSLMWSMSPRIFAIETSNTGKRKYIVCHLGQFMHRYWRLRLPHARHHYELIRESEPCRLYFDIEYNKKANPILSNDPSLEYKLMEEFKQELRDEIKKQFDLNLRCEHIVDLDSSTDAKFSRHLIVHMPNGALFRNAMECGVFVKDFVGRLVEDSVAINDGDRYKKSSALKENIFVYSKPAKNDNMSDDNKEKGEGREESPSSKNKTLFVDLGVYTRNRLFRLLGSSKFGKPPYAALRISTSNSFPFPQEFTNDKFYAPTMSQSIQEKMDIKSKSNTNFDDFYHDDIDSDDDTKTHIDWEPFATALEQTLITPVKHGKIFLDIGNICDSHPHNISLLKNTTTKSSLNTTTVINRKTYKNNIGQSPFPPLERFISTSLANRKGYNGEIRAWTIDGTCEEREVIQGKGTIIFQMKGNRWCEHIQRSHKSNNIYWNVCLDDMTYWQSCHDPECRLAGFRGEVNTLPQTVQDEVREIAFENSIQVDDAFEAELASMDLP</sequence>
<evidence type="ECO:0000256" key="1">
    <source>
        <dbReference type="ARBA" id="ARBA00026139"/>
    </source>
</evidence>
<dbReference type="EMBL" id="BLLK01000028">
    <property type="protein sequence ID" value="GFH48544.1"/>
    <property type="molecule type" value="Genomic_DNA"/>
</dbReference>
<dbReference type="GO" id="GO:0003887">
    <property type="term" value="F:DNA-directed DNA polymerase activity"/>
    <property type="evidence" value="ECO:0007669"/>
    <property type="project" value="UniProtKB-EC"/>
</dbReference>